<dbReference type="SUPFAM" id="SSF52540">
    <property type="entry name" value="P-loop containing nucleoside triphosphate hydrolases"/>
    <property type="match status" value="1"/>
</dbReference>
<protein>
    <recommendedName>
        <fullName evidence="11 12">DNA repair protein RadA</fullName>
    </recommendedName>
</protein>
<dbReference type="InterPro" id="IPR020588">
    <property type="entry name" value="RecA_ATP-bd"/>
</dbReference>
<keyword evidence="7 11" id="KW-0067">ATP-binding</keyword>
<dbReference type="Pfam" id="PF13481">
    <property type="entry name" value="AAA_25"/>
    <property type="match status" value="1"/>
</dbReference>
<dbReference type="PANTHER" id="PTHR32472:SF10">
    <property type="entry name" value="DNA REPAIR PROTEIN RADA-LIKE PROTEIN"/>
    <property type="match status" value="1"/>
</dbReference>
<dbReference type="InterPro" id="IPR014721">
    <property type="entry name" value="Ribsml_uS5_D2-typ_fold_subgr"/>
</dbReference>
<comment type="domain">
    <text evidence="11">The middle region has homology to RecA with ATPase motifs including the RadA KNRFG motif, while the C-terminus is homologous to Lon protease.</text>
</comment>
<accession>A0A554LWR0</accession>
<keyword evidence="3 11" id="KW-0227">DNA damage</keyword>
<evidence type="ECO:0000313" key="15">
    <source>
        <dbReference type="EMBL" id="TSC97301.1"/>
    </source>
</evidence>
<dbReference type="Proteomes" id="UP000318711">
    <property type="component" value="Unassembled WGS sequence"/>
</dbReference>
<dbReference type="Pfam" id="PF18073">
    <property type="entry name" value="Zn_ribbon_LapB"/>
    <property type="match status" value="1"/>
</dbReference>
<dbReference type="PROSITE" id="PS50162">
    <property type="entry name" value="RECA_2"/>
    <property type="match status" value="1"/>
</dbReference>
<evidence type="ECO:0000313" key="16">
    <source>
        <dbReference type="Proteomes" id="UP000318711"/>
    </source>
</evidence>
<dbReference type="FunFam" id="3.40.50.300:FF:000050">
    <property type="entry name" value="DNA repair protein RadA"/>
    <property type="match status" value="1"/>
</dbReference>
<keyword evidence="9 11" id="KW-0238">DNA-binding</keyword>
<dbReference type="PANTHER" id="PTHR32472">
    <property type="entry name" value="DNA REPAIR PROTEIN RADA"/>
    <property type="match status" value="1"/>
</dbReference>
<dbReference type="GO" id="GO:0016787">
    <property type="term" value="F:hydrolase activity"/>
    <property type="evidence" value="ECO:0007669"/>
    <property type="project" value="UniProtKB-KW"/>
</dbReference>
<dbReference type="AlphaFoldDB" id="A0A554LWR0"/>
<dbReference type="Gene3D" id="3.40.50.300">
    <property type="entry name" value="P-loop containing nucleotide triphosphate hydrolases"/>
    <property type="match status" value="1"/>
</dbReference>
<keyword evidence="6 13" id="KW-0862">Zinc</keyword>
<dbReference type="Gene3D" id="3.30.230.10">
    <property type="match status" value="1"/>
</dbReference>
<evidence type="ECO:0000256" key="10">
    <source>
        <dbReference type="ARBA" id="ARBA00023204"/>
    </source>
</evidence>
<dbReference type="SMART" id="SM00382">
    <property type="entry name" value="AAA"/>
    <property type="match status" value="1"/>
</dbReference>
<organism evidence="15 16">
    <name type="scientific">Candidatus Berkelbacteria bacterium Licking1014_2</name>
    <dbReference type="NCBI Taxonomy" id="2017146"/>
    <lineage>
        <taxon>Bacteria</taxon>
        <taxon>Candidatus Berkelbacteria</taxon>
    </lineage>
</organism>
<dbReference type="GO" id="GO:0008270">
    <property type="term" value="F:zinc ion binding"/>
    <property type="evidence" value="ECO:0007669"/>
    <property type="project" value="UniProtKB-KW"/>
</dbReference>
<keyword evidence="2 11" id="KW-0547">Nucleotide-binding</keyword>
<keyword evidence="10 11" id="KW-0234">DNA repair</keyword>
<keyword evidence="8 11" id="KW-0346">Stress response</keyword>
<dbReference type="CDD" id="cd01121">
    <property type="entry name" value="RadA_SMS_N"/>
    <property type="match status" value="1"/>
</dbReference>
<evidence type="ECO:0000256" key="1">
    <source>
        <dbReference type="ARBA" id="ARBA00022723"/>
    </source>
</evidence>
<name>A0A554LWR0_9BACT</name>
<sequence>MKYIEIMPNKSKIVFVCSECGNEFLRWSGRCEACGNWNTLREIKVADDFIKSAGLAAGDGAITSGQPVVLSDIQMDKIKRMESPLKEFDRVLGGGMVPGSILLLGGEPGIGKSTILLQLAMTLAEGGKSIFYISAEESSQQLKMRADRLTNKKIGQKNITIFPEANIGEFFAVLKNHHPDLLIVDSIQTVYHPEYPSTPGSLVQVRESALRFQQLAKTSGLTVILVGHVTKEGNVAGPKTLEHLVDTVLYLEGEKYQNIRLLRTVKNRFGATDEVGVFRMTEIGLEAVENPSQIFLAERMAKSPGSVVTSILRGQRPLLIEVQALTSRTNFGYPRRTASGFDLNRLQLLVAVLQKRAGLNLAAEDIYVNVVGGMKLNEPAGDLAVALAIASSFKNKPLSAKLCAFGELGLSGEIRIVSQKQKRQTEARRLGFTQFVEAKTIQQVIDEWL</sequence>
<keyword evidence="5" id="KW-0378">Hydrolase</keyword>
<evidence type="ECO:0000259" key="14">
    <source>
        <dbReference type="PROSITE" id="PS50162"/>
    </source>
</evidence>
<evidence type="ECO:0000256" key="5">
    <source>
        <dbReference type="ARBA" id="ARBA00022801"/>
    </source>
</evidence>
<comment type="caution">
    <text evidence="15">The sequence shown here is derived from an EMBL/GenBank/DDBJ whole genome shotgun (WGS) entry which is preliminary data.</text>
</comment>
<comment type="function">
    <text evidence="11">Plays a role in repairing double-strand DNA breaks, probably involving stabilizing or processing branched DNA or blocked replication forks.</text>
</comment>
<keyword evidence="4 13" id="KW-0863">Zinc-finger</keyword>
<feature type="short sequence motif" description="RadA KNRFG motif" evidence="11">
    <location>
        <begin position="266"/>
        <end position="270"/>
    </location>
</feature>
<evidence type="ECO:0000256" key="3">
    <source>
        <dbReference type="ARBA" id="ARBA00022763"/>
    </source>
</evidence>
<dbReference type="InterPro" id="IPR041166">
    <property type="entry name" value="Rubredoxin_2"/>
</dbReference>
<evidence type="ECO:0000256" key="13">
    <source>
        <dbReference type="RuleBase" id="RU003555"/>
    </source>
</evidence>
<gene>
    <name evidence="11" type="primary">radA</name>
    <name evidence="15" type="ORF">CEN88_80</name>
</gene>
<dbReference type="Pfam" id="PF13541">
    <property type="entry name" value="ChlI"/>
    <property type="match status" value="1"/>
</dbReference>
<evidence type="ECO:0000256" key="4">
    <source>
        <dbReference type="ARBA" id="ARBA00022771"/>
    </source>
</evidence>
<dbReference type="InterPro" id="IPR027417">
    <property type="entry name" value="P-loop_NTPase"/>
</dbReference>
<comment type="function">
    <text evidence="13">DNA-dependent ATPase involved in processing of recombination intermediates, plays a role in repairing DNA breaks. Stimulates the branch migration of RecA-mediated strand transfer reactions, allowing the 3' invading strand to extend heteroduplex DNA faster. Binds ssDNA in the presence of ADP but not other nucleotides, has ATPase activity that is stimulated by ssDNA and various branched DNA structures, but inhibited by SSB. Does not have RecA's homology-searching function.</text>
</comment>
<feature type="region of interest" description="Lon-protease-like" evidence="11">
    <location>
        <begin position="365"/>
        <end position="449"/>
    </location>
</feature>
<dbReference type="SUPFAM" id="SSF54211">
    <property type="entry name" value="Ribosomal protein S5 domain 2-like"/>
    <property type="match status" value="1"/>
</dbReference>
<evidence type="ECO:0000256" key="6">
    <source>
        <dbReference type="ARBA" id="ARBA00022833"/>
    </source>
</evidence>
<evidence type="ECO:0000256" key="8">
    <source>
        <dbReference type="ARBA" id="ARBA00023016"/>
    </source>
</evidence>
<keyword evidence="1 11" id="KW-0479">Metal-binding</keyword>
<evidence type="ECO:0000256" key="9">
    <source>
        <dbReference type="ARBA" id="ARBA00023125"/>
    </source>
</evidence>
<proteinExistence type="inferred from homology"/>
<evidence type="ECO:0000256" key="7">
    <source>
        <dbReference type="ARBA" id="ARBA00022840"/>
    </source>
</evidence>
<feature type="binding site" evidence="11">
    <location>
        <begin position="106"/>
        <end position="113"/>
    </location>
    <ligand>
        <name>ATP</name>
        <dbReference type="ChEBI" id="CHEBI:30616"/>
    </ligand>
</feature>
<dbReference type="GO" id="GO:0140664">
    <property type="term" value="F:ATP-dependent DNA damage sensor activity"/>
    <property type="evidence" value="ECO:0007669"/>
    <property type="project" value="InterPro"/>
</dbReference>
<dbReference type="InterPro" id="IPR003593">
    <property type="entry name" value="AAA+_ATPase"/>
</dbReference>
<dbReference type="NCBIfam" id="TIGR00416">
    <property type="entry name" value="sms"/>
    <property type="match status" value="1"/>
</dbReference>
<evidence type="ECO:0000256" key="12">
    <source>
        <dbReference type="NCBIfam" id="TIGR00416"/>
    </source>
</evidence>
<dbReference type="InterPro" id="IPR020568">
    <property type="entry name" value="Ribosomal_Su5_D2-typ_SF"/>
</dbReference>
<dbReference type="InterPro" id="IPR004504">
    <property type="entry name" value="DNA_repair_RadA"/>
</dbReference>
<feature type="domain" description="RecA family profile 1" evidence="14">
    <location>
        <begin position="77"/>
        <end position="229"/>
    </location>
</feature>
<dbReference type="HAMAP" id="MF_01498">
    <property type="entry name" value="RadA_bact"/>
    <property type="match status" value="1"/>
</dbReference>
<dbReference type="GO" id="GO:0005524">
    <property type="term" value="F:ATP binding"/>
    <property type="evidence" value="ECO:0007669"/>
    <property type="project" value="UniProtKB-UniRule"/>
</dbReference>
<dbReference type="GO" id="GO:0003684">
    <property type="term" value="F:damaged DNA binding"/>
    <property type="evidence" value="ECO:0007669"/>
    <property type="project" value="InterPro"/>
</dbReference>
<comment type="similarity">
    <text evidence="11 13">Belongs to the RecA family. RadA subfamily.</text>
</comment>
<dbReference type="GO" id="GO:0005829">
    <property type="term" value="C:cytosol"/>
    <property type="evidence" value="ECO:0007669"/>
    <property type="project" value="TreeGrafter"/>
</dbReference>
<reference evidence="15 16" key="1">
    <citation type="submission" date="2017-07" db="EMBL/GenBank/DDBJ databases">
        <title>Mechanisms for carbon and nitrogen cycling indicate functional differentiation within the Candidate Phyla Radiation.</title>
        <authorList>
            <person name="Danczak R.E."/>
            <person name="Johnston M.D."/>
            <person name="Kenah C."/>
            <person name="Slattery M."/>
            <person name="Wrighton K.C."/>
            <person name="Wilkins M.J."/>
        </authorList>
    </citation>
    <scope>NUCLEOTIDE SEQUENCE [LARGE SCALE GENOMIC DNA]</scope>
    <source>
        <strain evidence="15">Licking1014_2</strain>
    </source>
</reference>
<dbReference type="GO" id="GO:0000725">
    <property type="term" value="P:recombinational repair"/>
    <property type="evidence" value="ECO:0007669"/>
    <property type="project" value="UniProtKB-UniRule"/>
</dbReference>
<dbReference type="PRINTS" id="PR01874">
    <property type="entry name" value="DNAREPAIRADA"/>
</dbReference>
<evidence type="ECO:0000256" key="2">
    <source>
        <dbReference type="ARBA" id="ARBA00022741"/>
    </source>
</evidence>
<dbReference type="EMBL" id="VMGL01000006">
    <property type="protein sequence ID" value="TSC97301.1"/>
    <property type="molecule type" value="Genomic_DNA"/>
</dbReference>
<evidence type="ECO:0000256" key="11">
    <source>
        <dbReference type="HAMAP-Rule" id="MF_01498"/>
    </source>
</evidence>